<reference evidence="1 2" key="1">
    <citation type="journal article" date="2012" name="Stand. Genomic Sci.">
        <title>Complete genome sequence of the melanogenic marine bacterium Marinomonas mediterranea type strain (MMB-1(T)).</title>
        <authorList>
            <person name="Lucas-Elio P."/>
            <person name="Goodwin L."/>
            <person name="Woyke T."/>
            <person name="Pitluck S."/>
            <person name="Nolan M."/>
            <person name="Kyrpides N.C."/>
            <person name="Detter J.C."/>
            <person name="Copeland A."/>
            <person name="Teshima H."/>
            <person name="Bruce D."/>
            <person name="Detter C."/>
            <person name="Tapia R."/>
            <person name="Han S."/>
            <person name="Land M.L."/>
            <person name="Ivanova N."/>
            <person name="Mikhailova N."/>
            <person name="Johnston A.W."/>
            <person name="Sanchez-Amat A."/>
        </authorList>
    </citation>
    <scope>NUCLEOTIDE SEQUENCE [LARGE SCALE GENOMIC DNA]</scope>
    <source>
        <strain evidence="2">ATCC 700492 / JCM 21426 / NBRC 103028 / MMB-1</strain>
    </source>
</reference>
<protein>
    <submittedName>
        <fullName evidence="1">Uncharacterized protein</fullName>
    </submittedName>
</protein>
<dbReference type="AlphaFoldDB" id="F2JYY0"/>
<dbReference type="HOGENOM" id="CLU_3312464_0_0_6"/>
<dbReference type="Proteomes" id="UP000001062">
    <property type="component" value="Chromosome"/>
</dbReference>
<dbReference type="PATRIC" id="fig|717774.3.peg.1642"/>
<sequence>MGSVACTDIVLAELTDIKSVNSLPWLKKSQIPSPYQGEG</sequence>
<dbReference type="KEGG" id="mme:Marme_1581"/>
<organism evidence="1 2">
    <name type="scientific">Marinomonas mediterranea (strain ATCC 700492 / JCM 21426 / NBRC 103028 / MMB-1)</name>
    <dbReference type="NCBI Taxonomy" id="717774"/>
    <lineage>
        <taxon>Bacteria</taxon>
        <taxon>Pseudomonadati</taxon>
        <taxon>Pseudomonadota</taxon>
        <taxon>Gammaproteobacteria</taxon>
        <taxon>Oceanospirillales</taxon>
        <taxon>Oceanospirillaceae</taxon>
        <taxon>Marinomonas</taxon>
    </lineage>
</organism>
<evidence type="ECO:0000313" key="1">
    <source>
        <dbReference type="EMBL" id="ADZ90845.1"/>
    </source>
</evidence>
<dbReference type="EMBL" id="CP002583">
    <property type="protein sequence ID" value="ADZ90845.1"/>
    <property type="molecule type" value="Genomic_DNA"/>
</dbReference>
<accession>F2JYY0</accession>
<proteinExistence type="predicted"/>
<keyword evidence="2" id="KW-1185">Reference proteome</keyword>
<name>F2JYY0_MARM1</name>
<evidence type="ECO:0000313" key="2">
    <source>
        <dbReference type="Proteomes" id="UP000001062"/>
    </source>
</evidence>
<gene>
    <name evidence="1" type="ordered locus">Marme_1581</name>
</gene>